<accession>A0A8T8HUB6</accession>
<feature type="non-terminal residue" evidence="3">
    <location>
        <position position="1"/>
    </location>
</feature>
<feature type="compositionally biased region" description="Low complexity" evidence="1">
    <location>
        <begin position="77"/>
        <end position="86"/>
    </location>
</feature>
<keyword evidence="2" id="KW-0812">Transmembrane</keyword>
<evidence type="ECO:0008006" key="5">
    <source>
        <dbReference type="Google" id="ProtNLM"/>
    </source>
</evidence>
<reference evidence="3" key="1">
    <citation type="submission" date="2021-04" db="EMBL/GenBank/DDBJ databases">
        <title>Saccharothrix algeriensis WGS.</title>
        <authorList>
            <person name="Stuskova K."/>
            <person name="Hakalova E."/>
            <person name="Tebbal A.B."/>
            <person name="Eichmeier A."/>
        </authorList>
    </citation>
    <scope>NUCLEOTIDE SEQUENCE</scope>
    <source>
        <strain evidence="3">NRRL B-24137</strain>
    </source>
</reference>
<gene>
    <name evidence="3" type="ORF">J7S33_21335</name>
</gene>
<feature type="transmembrane region" description="Helical" evidence="2">
    <location>
        <begin position="12"/>
        <end position="35"/>
    </location>
</feature>
<proteinExistence type="predicted"/>
<keyword evidence="2" id="KW-1133">Transmembrane helix</keyword>
<evidence type="ECO:0000256" key="1">
    <source>
        <dbReference type="SAM" id="MobiDB-lite"/>
    </source>
</evidence>
<feature type="region of interest" description="Disordered" evidence="1">
    <location>
        <begin position="54"/>
        <end position="87"/>
    </location>
</feature>
<protein>
    <recommendedName>
        <fullName evidence="5">OmpA-like domain-containing protein</fullName>
    </recommendedName>
</protein>
<keyword evidence="2" id="KW-0472">Membrane</keyword>
<evidence type="ECO:0000256" key="2">
    <source>
        <dbReference type="SAM" id="Phobius"/>
    </source>
</evidence>
<organism evidence="3 4">
    <name type="scientific">Saccharothrix algeriensis</name>
    <dbReference type="NCBI Taxonomy" id="173560"/>
    <lineage>
        <taxon>Bacteria</taxon>
        <taxon>Bacillati</taxon>
        <taxon>Actinomycetota</taxon>
        <taxon>Actinomycetes</taxon>
        <taxon>Pseudonocardiales</taxon>
        <taxon>Pseudonocardiaceae</taxon>
        <taxon>Saccharothrix</taxon>
    </lineage>
</organism>
<evidence type="ECO:0000313" key="4">
    <source>
        <dbReference type="Proteomes" id="UP000671828"/>
    </source>
</evidence>
<dbReference type="EMBL" id="CP072788">
    <property type="protein sequence ID" value="QTR01810.1"/>
    <property type="molecule type" value="Genomic_DNA"/>
</dbReference>
<sequence length="203" mass="20614">GKGRRLIRAGLPIAPLVVGTVVVPAAMTAFGFSVYGDELSGVLSIRSASTSAGLRVAHPTRRPVPVRPTEEPLAGTASPASAARSPESVRRQVAELFARHGTAGVEFAPGGADCAGRCAEVLRELAVLLRGAPGAPVAGGAHAWDGEAADRRGVPPAARRAELVKRSLVARGVPEEAISTRVAVDPVWGPPSAGGPHVDVLVG</sequence>
<dbReference type="Proteomes" id="UP000671828">
    <property type="component" value="Chromosome"/>
</dbReference>
<dbReference type="AlphaFoldDB" id="A0A8T8HUB6"/>
<evidence type="ECO:0000313" key="3">
    <source>
        <dbReference type="EMBL" id="QTR01810.1"/>
    </source>
</evidence>
<name>A0A8T8HUB6_9PSEU</name>